<organism evidence="2 3">
    <name type="scientific">Rosa chinensis</name>
    <name type="common">China rose</name>
    <dbReference type="NCBI Taxonomy" id="74649"/>
    <lineage>
        <taxon>Eukaryota</taxon>
        <taxon>Viridiplantae</taxon>
        <taxon>Streptophyta</taxon>
        <taxon>Embryophyta</taxon>
        <taxon>Tracheophyta</taxon>
        <taxon>Spermatophyta</taxon>
        <taxon>Magnoliopsida</taxon>
        <taxon>eudicotyledons</taxon>
        <taxon>Gunneridae</taxon>
        <taxon>Pentapetalae</taxon>
        <taxon>rosids</taxon>
        <taxon>fabids</taxon>
        <taxon>Rosales</taxon>
        <taxon>Rosaceae</taxon>
        <taxon>Rosoideae</taxon>
        <taxon>Rosoideae incertae sedis</taxon>
        <taxon>Rosa</taxon>
    </lineage>
</organism>
<evidence type="ECO:0000256" key="1">
    <source>
        <dbReference type="SAM" id="MobiDB-lite"/>
    </source>
</evidence>
<reference evidence="2 3" key="1">
    <citation type="journal article" date="2018" name="Nat. Genet.">
        <title>The Rosa genome provides new insights in the design of modern roses.</title>
        <authorList>
            <person name="Bendahmane M."/>
        </authorList>
    </citation>
    <scope>NUCLEOTIDE SEQUENCE [LARGE SCALE GENOMIC DNA]</scope>
    <source>
        <strain evidence="3">cv. Old Blush</strain>
    </source>
</reference>
<dbReference type="InterPro" id="IPR019188">
    <property type="entry name" value="SNAPC1"/>
</dbReference>
<dbReference type="GO" id="GO:0019185">
    <property type="term" value="C:snRNA-activating protein complex"/>
    <property type="evidence" value="ECO:0007669"/>
    <property type="project" value="TreeGrafter"/>
</dbReference>
<dbReference type="PANTHER" id="PTHR15131:SF3">
    <property type="entry name" value="SNRNA-ACTIVATING PROTEIN COMPLEX SUBUNIT 1"/>
    <property type="match status" value="1"/>
</dbReference>
<feature type="region of interest" description="Disordered" evidence="1">
    <location>
        <begin position="250"/>
        <end position="277"/>
    </location>
</feature>
<name>A0A2P6RX03_ROSCH</name>
<dbReference type="GO" id="GO:0043565">
    <property type="term" value="F:sequence-specific DNA binding"/>
    <property type="evidence" value="ECO:0007669"/>
    <property type="project" value="TreeGrafter"/>
</dbReference>
<dbReference type="Gramene" id="PRQ50957">
    <property type="protein sequence ID" value="PRQ50957"/>
    <property type="gene ID" value="RchiOBHm_Chr2g0138971"/>
</dbReference>
<evidence type="ECO:0000313" key="3">
    <source>
        <dbReference type="Proteomes" id="UP000238479"/>
    </source>
</evidence>
<dbReference type="OMA" id="GRTQKKM"/>
<proteinExistence type="predicted"/>
<feature type="compositionally biased region" description="Acidic residues" evidence="1">
    <location>
        <begin position="256"/>
        <end position="266"/>
    </location>
</feature>
<dbReference type="GO" id="GO:0042796">
    <property type="term" value="P:snRNA transcription by RNA polymerase III"/>
    <property type="evidence" value="ECO:0007669"/>
    <property type="project" value="TreeGrafter"/>
</dbReference>
<evidence type="ECO:0000313" key="2">
    <source>
        <dbReference type="EMBL" id="PRQ50957.1"/>
    </source>
</evidence>
<dbReference type="EMBL" id="PDCK01000040">
    <property type="protein sequence ID" value="PRQ50957.1"/>
    <property type="molecule type" value="Genomic_DNA"/>
</dbReference>
<dbReference type="GO" id="GO:0042795">
    <property type="term" value="P:snRNA transcription by RNA polymerase II"/>
    <property type="evidence" value="ECO:0007669"/>
    <property type="project" value="TreeGrafter"/>
</dbReference>
<accession>A0A2P6RX03</accession>
<gene>
    <name evidence="2" type="ORF">RchiOBHm_Chr2g0138971</name>
</gene>
<dbReference type="STRING" id="74649.A0A2P6RX03"/>
<sequence>MDLAPMKRDIDDLISQFAAADSTRLTDMKQVWLSNKFSYIYDARPSCTNSLALFMQSLYSHSIGHLIAPDSSLSRRLGGLYCLYCLYETQPLKPPFKVYLSLGELKKLRKLAADARVRGVSAASAVVKRMLEKNAFLFGCVETNEGLKGKVDELTELENARIKAACNKLFDDTKIEEFIHMDLGMEVDLSKVKQMCRDYEELKRVAAVEGGDEEMKGVSEGKELVGDAMEKIAKEWDAQREVFYRQTGLSQKLNEEEQQQQEDDSFDKELEQMLSEA</sequence>
<protein>
    <submittedName>
        <fullName evidence="2">Putative small nuclear RNA activating complex (SNAPc), subunit SNAP43</fullName>
    </submittedName>
</protein>
<dbReference type="PANTHER" id="PTHR15131">
    <property type="entry name" value="SMALL NUCLEAR RNA ACTIVATING COMPLEX, POLYPEPTIDE 1"/>
    <property type="match status" value="1"/>
</dbReference>
<dbReference type="OrthoDB" id="20127at2759"/>
<keyword evidence="3" id="KW-1185">Reference proteome</keyword>
<comment type="caution">
    <text evidence="2">The sequence shown here is derived from an EMBL/GenBank/DDBJ whole genome shotgun (WGS) entry which is preliminary data.</text>
</comment>
<dbReference type="AlphaFoldDB" id="A0A2P6RX03"/>
<dbReference type="Proteomes" id="UP000238479">
    <property type="component" value="Chromosome 2"/>
</dbReference>
<dbReference type="Pfam" id="PF09808">
    <property type="entry name" value="SNAPC1"/>
    <property type="match status" value="1"/>
</dbReference>